<name>A0ACA9M455_9GLOM</name>
<evidence type="ECO:0000313" key="2">
    <source>
        <dbReference type="Proteomes" id="UP000789920"/>
    </source>
</evidence>
<accession>A0ACA9M455</accession>
<keyword evidence="2" id="KW-1185">Reference proteome</keyword>
<gene>
    <name evidence="1" type="ORF">RPERSI_LOCUS4290</name>
</gene>
<feature type="non-terminal residue" evidence="1">
    <location>
        <position position="598"/>
    </location>
</feature>
<dbReference type="Proteomes" id="UP000789920">
    <property type="component" value="Unassembled WGS sequence"/>
</dbReference>
<reference evidence="1" key="1">
    <citation type="submission" date="2021-06" db="EMBL/GenBank/DDBJ databases">
        <authorList>
            <person name="Kallberg Y."/>
            <person name="Tangrot J."/>
            <person name="Rosling A."/>
        </authorList>
    </citation>
    <scope>NUCLEOTIDE SEQUENCE</scope>
    <source>
        <strain evidence="1">MA461A</strain>
    </source>
</reference>
<comment type="caution">
    <text evidence="1">The sequence shown here is derived from an EMBL/GenBank/DDBJ whole genome shotgun (WGS) entry which is preliminary data.</text>
</comment>
<dbReference type="EMBL" id="CAJVQC010005804">
    <property type="protein sequence ID" value="CAG8559105.1"/>
    <property type="molecule type" value="Genomic_DNA"/>
</dbReference>
<sequence length="598" mass="66000">MFKSSKYPDIEIPSVGVYQYVISNPNNVSDNKAIFIDGITDERVTFGELKRDSKRFAAGLQDIIGFKRHDVLGIFSPNQINCPIVVFGTLAAGGTVTAANPKYTAREFASQLIDSGASVIIVHPKFLDTAIKAAKDARIPESRIFLFGNREVRGFQSYNSLIGDREAEPVSYSPDEARNTTAFLCYSSGTTGKQKGVEITHTNIIANMAQILSSGYFKTSNIFTGALPFFHIYGLTFVILLVPRSGASAIVLPEFNLATFCRCIQKYKVNFVYTVPPIILALVRFPSVESLSSVEIIFSGAAPLSDGLIDDFYNLYKIPIRQGYGLTETSALLTICEKDNIVLGSSGVLLPNIEAKLLSDDGRELGYNEPGELCVRGPNIVKGYLNNKEATNAAIDGDGFFHTGDIVVIDRQGNCFIVDRVKELIKFKGFQVAPAELESILLSHPAVLDAAVIPYFSEKELTEYPTACVVLKAKYEKTLKLAKEIQKFVDDNVSPHKKLRGGVLFTDSIPKSDSGKILRRVLKEKLKKATSKSRKPLPPKKNRSDSRDWFEKWLVGFTDGAGSFVLKSVGSHLTLSFEITQNARNLRILHYIRREIGC</sequence>
<evidence type="ECO:0000313" key="1">
    <source>
        <dbReference type="EMBL" id="CAG8559105.1"/>
    </source>
</evidence>
<proteinExistence type="predicted"/>
<organism evidence="1 2">
    <name type="scientific">Racocetra persica</name>
    <dbReference type="NCBI Taxonomy" id="160502"/>
    <lineage>
        <taxon>Eukaryota</taxon>
        <taxon>Fungi</taxon>
        <taxon>Fungi incertae sedis</taxon>
        <taxon>Mucoromycota</taxon>
        <taxon>Glomeromycotina</taxon>
        <taxon>Glomeromycetes</taxon>
        <taxon>Diversisporales</taxon>
        <taxon>Gigasporaceae</taxon>
        <taxon>Racocetra</taxon>
    </lineage>
</organism>
<protein>
    <submittedName>
        <fullName evidence="1">34873_t:CDS:1</fullName>
    </submittedName>
</protein>